<evidence type="ECO:0000313" key="14">
    <source>
        <dbReference type="Ensembl" id="ENSCMIP00000014358.1"/>
    </source>
</evidence>
<feature type="domain" description="NOL9 N-terminal" evidence="12">
    <location>
        <begin position="150"/>
        <end position="281"/>
    </location>
</feature>
<dbReference type="Ensembl" id="ENSCMIT00000014664.1">
    <property type="protein sequence ID" value="ENSCMIP00000014358.1"/>
    <property type="gene ID" value="ENSCMIG00000007124.1"/>
</dbReference>
<dbReference type="Pfam" id="PF24419">
    <property type="entry name" value="Cupin_NOL9"/>
    <property type="match status" value="1"/>
</dbReference>
<comment type="similarity">
    <text evidence="2">Belongs to the Clp1 family. NOL9/GRC3 subfamily.</text>
</comment>
<reference evidence="14" key="5">
    <citation type="submission" date="2025-09" db="UniProtKB">
        <authorList>
            <consortium name="Ensembl"/>
        </authorList>
    </citation>
    <scope>IDENTIFICATION</scope>
</reference>
<protein>
    <recommendedName>
        <fullName evidence="9">Polynucleotide 5'-hydroxyl-kinase NOL9</fullName>
    </recommendedName>
</protein>
<sequence>MLVLTDVSGAKQLSVLARRCCVLAPCRRTLKRLRSPLDKRSSTVVVKEEESEEDGQEEGEEREQQQEEEKDKAEVPQRNSKKRVNSSNDGPGSEPSADDPSVEGDVENWRSYTDSFSLNGTFDGESLQDCIDDETGFSRAGSRPYLAAAHAGSEHSVVVMGPAQSLTFRGRCHMTCLYGSVQVLGFVISQGQPAYSLYSLMTHNALSIEALAHCKPGRTKRDMKMEAKSILRDHVPAATRANLMKEVTSTCSIVLLERLHTPLTDFITSFPKYREIFTSDSKVMSCGKHPFLDCSPLTSLGVIPLFDDPGLILSEEWSNTIQELLKTCLEDDDGCPIILVCGNKNVGKSTFSRYLMNSFLNHVPCVEFLECDLGQTEFSPPGCVALHSVTGPLLSPPYMHQSEPRKMVYYGDVSCERDLDRYMEAVKYLHAACRKEVPLVINTMGWVKGLGLLVLIDLIRLLSPTHVVQFRTGDGSQELPFMTPEHVRTTAGWHTKGKHQIQQSCAAVNTWESSEEEEAPNEGLVLRGHRLLRVQAYSQARERSCSQKFPNHMLRELALLGSLSQLLPLDTGRAQQPLHSMLPYQVPFGAVALHVLHCDVSPAHILYTANASLVGLCQVPDNVCSQRGGPVILPHSPICDCFGIGILRGINMEKKLYYILTPVSPAKLRLVNCLLLGAVTIPHSLFQNQPGLSGDLPYLTSEYSFNLSGAGKIKVCNHLRRWEHLNTSFQ</sequence>
<dbReference type="OMA" id="YFGETSC"/>
<evidence type="ECO:0000256" key="1">
    <source>
        <dbReference type="ARBA" id="ARBA00004604"/>
    </source>
</evidence>
<evidence type="ECO:0000259" key="13">
    <source>
        <dbReference type="Pfam" id="PF25467"/>
    </source>
</evidence>
<keyword evidence="5" id="KW-0547">Nucleotide-binding</keyword>
<dbReference type="PANTHER" id="PTHR12755:SF3">
    <property type="entry name" value="POLYNUCLEOTIDE 5'-HYDROXYL-KINASE NOL9"/>
    <property type="match status" value="1"/>
</dbReference>
<keyword evidence="4" id="KW-0808">Transferase</keyword>
<evidence type="ECO:0000259" key="12">
    <source>
        <dbReference type="Pfam" id="PF24419"/>
    </source>
</evidence>
<evidence type="ECO:0000256" key="6">
    <source>
        <dbReference type="ARBA" id="ARBA00022777"/>
    </source>
</evidence>
<comment type="subcellular location">
    <subcellularLocation>
        <location evidence="1">Nucleus</location>
        <location evidence="1">Nucleolus</location>
    </subcellularLocation>
</comment>
<evidence type="ECO:0000256" key="3">
    <source>
        <dbReference type="ARBA" id="ARBA00022552"/>
    </source>
</evidence>
<dbReference type="GO" id="GO:0005730">
    <property type="term" value="C:nucleolus"/>
    <property type="evidence" value="ECO:0007669"/>
    <property type="project" value="UniProtKB-SubCell"/>
</dbReference>
<evidence type="ECO:0000313" key="15">
    <source>
        <dbReference type="Proteomes" id="UP000314986"/>
    </source>
</evidence>
<dbReference type="PANTHER" id="PTHR12755">
    <property type="entry name" value="CLEAVAGE/POLYADENYLATION FACTOR IA SUBUNIT CLP1P"/>
    <property type="match status" value="1"/>
</dbReference>
<keyword evidence="7" id="KW-0067">ATP-binding</keyword>
<name>A0A4W3HBU7_CALMI</name>
<dbReference type="GO" id="GO:0000448">
    <property type="term" value="P:cleavage in ITS2 between 5.8S rRNA and LSU-rRNA of tricistronic rRNA transcript (SSU-rRNA, 5.8S rRNA, LSU-rRNA)"/>
    <property type="evidence" value="ECO:0007669"/>
    <property type="project" value="TreeGrafter"/>
</dbReference>
<feature type="domain" description="Clp1 P-loop" evidence="11">
    <location>
        <begin position="342"/>
        <end position="477"/>
    </location>
</feature>
<dbReference type="GO" id="GO:0005524">
    <property type="term" value="F:ATP binding"/>
    <property type="evidence" value="ECO:0007669"/>
    <property type="project" value="UniProtKB-KW"/>
</dbReference>
<reference evidence="15" key="3">
    <citation type="journal article" date="2014" name="Nature">
        <title>Elephant shark genome provides unique insights into gnathostome evolution.</title>
        <authorList>
            <consortium name="International Elephant Shark Genome Sequencing Consortium"/>
            <person name="Venkatesh B."/>
            <person name="Lee A.P."/>
            <person name="Ravi V."/>
            <person name="Maurya A.K."/>
            <person name="Lian M.M."/>
            <person name="Swann J.B."/>
            <person name="Ohta Y."/>
            <person name="Flajnik M.F."/>
            <person name="Sutoh Y."/>
            <person name="Kasahara M."/>
            <person name="Hoon S."/>
            <person name="Gangu V."/>
            <person name="Roy S.W."/>
            <person name="Irimia M."/>
            <person name="Korzh V."/>
            <person name="Kondrychyn I."/>
            <person name="Lim Z.W."/>
            <person name="Tay B.H."/>
            <person name="Tohari S."/>
            <person name="Kong K.W."/>
            <person name="Ho S."/>
            <person name="Lorente-Galdos B."/>
            <person name="Quilez J."/>
            <person name="Marques-Bonet T."/>
            <person name="Raney B.J."/>
            <person name="Ingham P.W."/>
            <person name="Tay A."/>
            <person name="Hillier L.W."/>
            <person name="Minx P."/>
            <person name="Boehm T."/>
            <person name="Wilson R.K."/>
            <person name="Brenner S."/>
            <person name="Warren W.C."/>
        </authorList>
    </citation>
    <scope>NUCLEOTIDE SEQUENCE [LARGE SCALE GENOMIC DNA]</scope>
</reference>
<dbReference type="AlphaFoldDB" id="A0A4W3HBU7"/>
<dbReference type="GO" id="GO:0051731">
    <property type="term" value="F:polynucleotide 5'-hydroxyl-kinase activity"/>
    <property type="evidence" value="ECO:0007669"/>
    <property type="project" value="InterPro"/>
</dbReference>
<keyword evidence="15" id="KW-1185">Reference proteome</keyword>
<evidence type="ECO:0000256" key="4">
    <source>
        <dbReference type="ARBA" id="ARBA00022679"/>
    </source>
</evidence>
<gene>
    <name evidence="14" type="primary">nol9</name>
</gene>
<keyword evidence="8" id="KW-0539">Nucleus</keyword>
<dbReference type="InterPro" id="IPR032319">
    <property type="entry name" value="CLP1_P"/>
</dbReference>
<accession>A0A4W3HBU7</accession>
<proteinExistence type="inferred from homology"/>
<evidence type="ECO:0000256" key="5">
    <source>
        <dbReference type="ARBA" id="ARBA00022741"/>
    </source>
</evidence>
<dbReference type="Proteomes" id="UP000314986">
    <property type="component" value="Unassembled WGS sequence"/>
</dbReference>
<dbReference type="InterPro" id="IPR057570">
    <property type="entry name" value="NOL9_C"/>
</dbReference>
<feature type="region of interest" description="Disordered" evidence="10">
    <location>
        <begin position="37"/>
        <end position="106"/>
    </location>
</feature>
<dbReference type="STRING" id="7868.ENSCMIP00000014358"/>
<feature type="compositionally biased region" description="Acidic residues" evidence="10">
    <location>
        <begin position="96"/>
        <end position="106"/>
    </location>
</feature>
<organism evidence="14 15">
    <name type="scientific">Callorhinchus milii</name>
    <name type="common">Ghost shark</name>
    <dbReference type="NCBI Taxonomy" id="7868"/>
    <lineage>
        <taxon>Eukaryota</taxon>
        <taxon>Metazoa</taxon>
        <taxon>Chordata</taxon>
        <taxon>Craniata</taxon>
        <taxon>Vertebrata</taxon>
        <taxon>Chondrichthyes</taxon>
        <taxon>Holocephali</taxon>
        <taxon>Chimaeriformes</taxon>
        <taxon>Callorhinchidae</taxon>
        <taxon>Callorhinchus</taxon>
    </lineage>
</organism>
<keyword evidence="3" id="KW-0698">rRNA processing</keyword>
<dbReference type="InterPro" id="IPR045116">
    <property type="entry name" value="Clp1/Grc3"/>
</dbReference>
<evidence type="ECO:0000256" key="10">
    <source>
        <dbReference type="SAM" id="MobiDB-lite"/>
    </source>
</evidence>
<dbReference type="Pfam" id="PF16575">
    <property type="entry name" value="CLP1_P"/>
    <property type="match status" value="1"/>
</dbReference>
<dbReference type="Gene3D" id="3.40.50.300">
    <property type="entry name" value="P-loop containing nucleotide triphosphate hydrolases"/>
    <property type="match status" value="1"/>
</dbReference>
<reference evidence="15" key="1">
    <citation type="journal article" date="2006" name="Science">
        <title>Ancient noncoding elements conserved in the human genome.</title>
        <authorList>
            <person name="Venkatesh B."/>
            <person name="Kirkness E.F."/>
            <person name="Loh Y.H."/>
            <person name="Halpern A.L."/>
            <person name="Lee A.P."/>
            <person name="Johnson J."/>
            <person name="Dandona N."/>
            <person name="Viswanathan L.D."/>
            <person name="Tay A."/>
            <person name="Venter J.C."/>
            <person name="Strausberg R.L."/>
            <person name="Brenner S."/>
        </authorList>
    </citation>
    <scope>NUCLEOTIDE SEQUENCE [LARGE SCALE GENOMIC DNA]</scope>
</reference>
<evidence type="ECO:0000256" key="7">
    <source>
        <dbReference type="ARBA" id="ARBA00022840"/>
    </source>
</evidence>
<evidence type="ECO:0000256" key="2">
    <source>
        <dbReference type="ARBA" id="ARBA00011003"/>
    </source>
</evidence>
<reference evidence="15" key="2">
    <citation type="journal article" date="2007" name="PLoS Biol.">
        <title>Survey sequencing and comparative analysis of the elephant shark (Callorhinchus milii) genome.</title>
        <authorList>
            <person name="Venkatesh B."/>
            <person name="Kirkness E.F."/>
            <person name="Loh Y.H."/>
            <person name="Halpern A.L."/>
            <person name="Lee A.P."/>
            <person name="Johnson J."/>
            <person name="Dandona N."/>
            <person name="Viswanathan L.D."/>
            <person name="Tay A."/>
            <person name="Venter J.C."/>
            <person name="Strausberg R.L."/>
            <person name="Brenner S."/>
        </authorList>
    </citation>
    <scope>NUCLEOTIDE SEQUENCE [LARGE SCALE GENOMIC DNA]</scope>
</reference>
<feature type="domain" description="NOL9 C-terminal" evidence="13">
    <location>
        <begin position="581"/>
        <end position="682"/>
    </location>
</feature>
<dbReference type="InParanoid" id="A0A4W3HBU7"/>
<dbReference type="Pfam" id="PF25467">
    <property type="entry name" value="NOL9_C"/>
    <property type="match status" value="1"/>
</dbReference>
<dbReference type="GeneTree" id="ENSGT00940000153668"/>
<dbReference type="InterPro" id="IPR027417">
    <property type="entry name" value="P-loop_NTPase"/>
</dbReference>
<keyword evidence="6" id="KW-0418">Kinase</keyword>
<feature type="compositionally biased region" description="Acidic residues" evidence="10">
    <location>
        <begin position="49"/>
        <end position="61"/>
    </location>
</feature>
<evidence type="ECO:0000259" key="11">
    <source>
        <dbReference type="Pfam" id="PF16575"/>
    </source>
</evidence>
<dbReference type="InterPro" id="IPR057573">
    <property type="entry name" value="NOL9_N"/>
</dbReference>
<evidence type="ECO:0000256" key="9">
    <source>
        <dbReference type="ARBA" id="ARBA00071212"/>
    </source>
</evidence>
<feature type="compositionally biased region" description="Basic and acidic residues" evidence="10">
    <location>
        <begin position="62"/>
        <end position="75"/>
    </location>
</feature>
<reference evidence="14" key="4">
    <citation type="submission" date="2025-08" db="UniProtKB">
        <authorList>
            <consortium name="Ensembl"/>
        </authorList>
    </citation>
    <scope>IDENTIFICATION</scope>
</reference>
<evidence type="ECO:0000256" key="8">
    <source>
        <dbReference type="ARBA" id="ARBA00023242"/>
    </source>
</evidence>